<evidence type="ECO:0000256" key="2">
    <source>
        <dbReference type="SAM" id="Phobius"/>
    </source>
</evidence>
<evidence type="ECO:0000256" key="1">
    <source>
        <dbReference type="SAM" id="MobiDB-lite"/>
    </source>
</evidence>
<protein>
    <recommendedName>
        <fullName evidence="5">DUF3040 domain-containing protein</fullName>
    </recommendedName>
</protein>
<keyword evidence="2" id="KW-1133">Transmembrane helix</keyword>
<dbReference type="InterPro" id="IPR021401">
    <property type="entry name" value="DUF3040"/>
</dbReference>
<gene>
    <name evidence="3" type="ORF">SAMN05216207_102082</name>
</gene>
<dbReference type="Pfam" id="PF11239">
    <property type="entry name" value="DUF3040"/>
    <property type="match status" value="1"/>
</dbReference>
<name>A0A1I5BGT1_PSUAM</name>
<accession>A0A1I5BGT1</accession>
<organism evidence="3 4">
    <name type="scientific">Pseudonocardia ammonioxydans</name>
    <dbReference type="NCBI Taxonomy" id="260086"/>
    <lineage>
        <taxon>Bacteria</taxon>
        <taxon>Bacillati</taxon>
        <taxon>Actinomycetota</taxon>
        <taxon>Actinomycetes</taxon>
        <taxon>Pseudonocardiales</taxon>
        <taxon>Pseudonocardiaceae</taxon>
        <taxon>Pseudonocardia</taxon>
    </lineage>
</organism>
<evidence type="ECO:0008006" key="5">
    <source>
        <dbReference type="Google" id="ProtNLM"/>
    </source>
</evidence>
<dbReference type="RefSeq" id="WP_177238581.1">
    <property type="nucleotide sequence ID" value="NZ_FOUY01000020.1"/>
</dbReference>
<keyword evidence="4" id="KW-1185">Reference proteome</keyword>
<sequence length="138" mass="14654">MSVTPPPLPPPPSQPAGGRPDPEPRPSAEPLNRAEERSLSGLERELRSSDPDLESEMSSLESTGAGSGAADRAPLDRILQAVAIGVIVLVLVPNEWLAGLLSFGLLLGIPFAMAMIAVRAKREGQEEGQRDDGEDRRP</sequence>
<keyword evidence="2" id="KW-0812">Transmembrane</keyword>
<proteinExistence type="predicted"/>
<reference evidence="3 4" key="1">
    <citation type="submission" date="2016-10" db="EMBL/GenBank/DDBJ databases">
        <authorList>
            <person name="de Groot N.N."/>
        </authorList>
    </citation>
    <scope>NUCLEOTIDE SEQUENCE [LARGE SCALE GENOMIC DNA]</scope>
    <source>
        <strain evidence="3 4">CGMCC 4.1877</strain>
    </source>
</reference>
<feature type="compositionally biased region" description="Basic and acidic residues" evidence="1">
    <location>
        <begin position="20"/>
        <end position="50"/>
    </location>
</feature>
<evidence type="ECO:0000313" key="4">
    <source>
        <dbReference type="Proteomes" id="UP000199614"/>
    </source>
</evidence>
<keyword evidence="2" id="KW-0472">Membrane</keyword>
<evidence type="ECO:0000313" key="3">
    <source>
        <dbReference type="EMBL" id="SFN73691.1"/>
    </source>
</evidence>
<dbReference type="EMBL" id="FOUY01000020">
    <property type="protein sequence ID" value="SFN73691.1"/>
    <property type="molecule type" value="Genomic_DNA"/>
</dbReference>
<feature type="compositionally biased region" description="Pro residues" evidence="1">
    <location>
        <begin position="1"/>
        <end position="14"/>
    </location>
</feature>
<feature type="region of interest" description="Disordered" evidence="1">
    <location>
        <begin position="1"/>
        <end position="70"/>
    </location>
</feature>
<feature type="transmembrane region" description="Helical" evidence="2">
    <location>
        <begin position="100"/>
        <end position="120"/>
    </location>
</feature>
<dbReference type="Proteomes" id="UP000199614">
    <property type="component" value="Unassembled WGS sequence"/>
</dbReference>
<dbReference type="AlphaFoldDB" id="A0A1I5BGT1"/>